<evidence type="ECO:0000256" key="4">
    <source>
        <dbReference type="ARBA" id="ARBA00022825"/>
    </source>
</evidence>
<dbReference type="PROSITE" id="PS50240">
    <property type="entry name" value="TRYPSIN_DOM"/>
    <property type="match status" value="1"/>
</dbReference>
<dbReference type="GO" id="GO:0006508">
    <property type="term" value="P:proteolysis"/>
    <property type="evidence" value="ECO:0007669"/>
    <property type="project" value="UniProtKB-KW"/>
</dbReference>
<reference evidence="10" key="2">
    <citation type="submission" date="2023-01" db="EMBL/GenBank/DDBJ databases">
        <authorList>
            <person name="Sun Q."/>
            <person name="Evtushenko L."/>
        </authorList>
    </citation>
    <scope>NUCLEOTIDE SEQUENCE</scope>
    <source>
        <strain evidence="10">VKM Ac-1321</strain>
    </source>
</reference>
<proteinExistence type="inferred from homology"/>
<feature type="disulfide bond" evidence="7">
    <location>
        <begin position="102"/>
        <end position="122"/>
    </location>
</feature>
<dbReference type="EMBL" id="BSFP01000009">
    <property type="protein sequence ID" value="GLL00564.1"/>
    <property type="molecule type" value="Genomic_DNA"/>
</dbReference>
<keyword evidence="8" id="KW-0732">Signal</keyword>
<organism evidence="10 11">
    <name type="scientific">Dactylosporangium matsuzakiense</name>
    <dbReference type="NCBI Taxonomy" id="53360"/>
    <lineage>
        <taxon>Bacteria</taxon>
        <taxon>Bacillati</taxon>
        <taxon>Actinomycetota</taxon>
        <taxon>Actinomycetes</taxon>
        <taxon>Micromonosporales</taxon>
        <taxon>Micromonosporaceae</taxon>
        <taxon>Dactylosporangium</taxon>
    </lineage>
</organism>
<dbReference type="AlphaFoldDB" id="A0A9W6KJB2"/>
<comment type="similarity">
    <text evidence="1">Belongs to the peptidase S1 family.</text>
</comment>
<protein>
    <submittedName>
        <fullName evidence="10">Serine protease</fullName>
    </submittedName>
</protein>
<gene>
    <name evidence="10" type="ORF">GCM10017581_023050</name>
</gene>
<evidence type="ECO:0000259" key="9">
    <source>
        <dbReference type="PROSITE" id="PS50240"/>
    </source>
</evidence>
<keyword evidence="3" id="KW-0378">Hydrolase</keyword>
<evidence type="ECO:0000256" key="3">
    <source>
        <dbReference type="ARBA" id="ARBA00022801"/>
    </source>
</evidence>
<dbReference type="Proteomes" id="UP001143480">
    <property type="component" value="Unassembled WGS sequence"/>
</dbReference>
<evidence type="ECO:0000313" key="10">
    <source>
        <dbReference type="EMBL" id="GLL00564.1"/>
    </source>
</evidence>
<keyword evidence="11" id="KW-1185">Reference proteome</keyword>
<evidence type="ECO:0000256" key="2">
    <source>
        <dbReference type="ARBA" id="ARBA00022670"/>
    </source>
</evidence>
<dbReference type="PRINTS" id="PR00861">
    <property type="entry name" value="ALYTICPTASE"/>
</dbReference>
<dbReference type="CDD" id="cd21112">
    <property type="entry name" value="alphaLP-like"/>
    <property type="match status" value="1"/>
</dbReference>
<feature type="signal peptide" evidence="8">
    <location>
        <begin position="1"/>
        <end position="29"/>
    </location>
</feature>
<dbReference type="PROSITE" id="PS00135">
    <property type="entry name" value="TRYPSIN_SER"/>
    <property type="match status" value="1"/>
</dbReference>
<feature type="active site" description="Charge relay system" evidence="6">
    <location>
        <position position="232"/>
    </location>
</feature>
<evidence type="ECO:0000313" key="11">
    <source>
        <dbReference type="Proteomes" id="UP001143480"/>
    </source>
</evidence>
<keyword evidence="4" id="KW-0720">Serine protease</keyword>
<accession>A0A9W6KJB2</accession>
<dbReference type="InterPro" id="IPR043504">
    <property type="entry name" value="Peptidase_S1_PA_chymotrypsin"/>
</dbReference>
<dbReference type="RefSeq" id="WP_261960046.1">
    <property type="nucleotide sequence ID" value="NZ_BAAAXA010000001.1"/>
</dbReference>
<sequence length="276" mass="27835">MLRTRTRIRALLLFAAAVTALAPATAAEAAPGVAAFLRTPGTAWWHDPVAGRLTVGVDDTVSPAALVRAVERAGGSVVREPGVLRKHIAGADPFFGATGGRCLIGFNARSLPDYYFLTSAHCVAGVGSTVYADSAHTMVLGTVATKNVSSDYALVHYTNTTVLKSSAVRLPDGTLSPITGFGSGYVGQTVSRTGASGLHTGRITALNATVNYADGTVVGLIRTSVCSEPGDSGGPLFAGTTGLGITSGGSGNCTTGGTTYFAPAARAAAGYGVGPW</sequence>
<evidence type="ECO:0000256" key="7">
    <source>
        <dbReference type="PIRSR" id="PIRSR001134-2"/>
    </source>
</evidence>
<dbReference type="Gene3D" id="2.40.10.10">
    <property type="entry name" value="Trypsin-like serine proteases"/>
    <property type="match status" value="2"/>
</dbReference>
<dbReference type="InterPro" id="IPR001316">
    <property type="entry name" value="Pept_S1A_streptogrisin"/>
</dbReference>
<dbReference type="InterPro" id="IPR001254">
    <property type="entry name" value="Trypsin_dom"/>
</dbReference>
<dbReference type="InterPro" id="IPR009003">
    <property type="entry name" value="Peptidase_S1_PA"/>
</dbReference>
<keyword evidence="5 7" id="KW-1015">Disulfide bond</keyword>
<dbReference type="InterPro" id="IPR033116">
    <property type="entry name" value="TRYPSIN_SER"/>
</dbReference>
<keyword evidence="2 10" id="KW-0645">Protease</keyword>
<feature type="active site" description="Charge relay system" evidence="6">
    <location>
        <position position="151"/>
    </location>
</feature>
<feature type="chain" id="PRO_5040757960" evidence="8">
    <location>
        <begin position="30"/>
        <end position="276"/>
    </location>
</feature>
<evidence type="ECO:0000256" key="6">
    <source>
        <dbReference type="PIRSR" id="PIRSR001134-1"/>
    </source>
</evidence>
<evidence type="ECO:0000256" key="8">
    <source>
        <dbReference type="SAM" id="SignalP"/>
    </source>
</evidence>
<feature type="domain" description="Peptidase S1" evidence="9">
    <location>
        <begin position="72"/>
        <end position="276"/>
    </location>
</feature>
<evidence type="ECO:0000256" key="5">
    <source>
        <dbReference type="ARBA" id="ARBA00023157"/>
    </source>
</evidence>
<feature type="active site" description="Charge relay system" evidence="6">
    <location>
        <position position="121"/>
    </location>
</feature>
<dbReference type="PIRSF" id="PIRSF001134">
    <property type="entry name" value="Streptogrisin"/>
    <property type="match status" value="1"/>
</dbReference>
<comment type="caution">
    <text evidence="10">The sequence shown here is derived from an EMBL/GenBank/DDBJ whole genome shotgun (WGS) entry which is preliminary data.</text>
</comment>
<evidence type="ECO:0000256" key="1">
    <source>
        <dbReference type="ARBA" id="ARBA00007664"/>
    </source>
</evidence>
<dbReference type="GO" id="GO:0004252">
    <property type="term" value="F:serine-type endopeptidase activity"/>
    <property type="evidence" value="ECO:0007669"/>
    <property type="project" value="InterPro"/>
</dbReference>
<dbReference type="SUPFAM" id="SSF50494">
    <property type="entry name" value="Trypsin-like serine proteases"/>
    <property type="match status" value="1"/>
</dbReference>
<dbReference type="Pfam" id="PF00089">
    <property type="entry name" value="Trypsin"/>
    <property type="match status" value="1"/>
</dbReference>
<name>A0A9W6KJB2_9ACTN</name>
<feature type="disulfide bond" evidence="7">
    <location>
        <begin position="226"/>
        <end position="253"/>
    </location>
</feature>
<reference evidence="10" key="1">
    <citation type="journal article" date="2014" name="Int. J. Syst. Evol. Microbiol.">
        <title>Complete genome sequence of Corynebacterium casei LMG S-19264T (=DSM 44701T), isolated from a smear-ripened cheese.</title>
        <authorList>
            <consortium name="US DOE Joint Genome Institute (JGI-PGF)"/>
            <person name="Walter F."/>
            <person name="Albersmeier A."/>
            <person name="Kalinowski J."/>
            <person name="Ruckert C."/>
        </authorList>
    </citation>
    <scope>NUCLEOTIDE SEQUENCE</scope>
    <source>
        <strain evidence="10">VKM Ac-1321</strain>
    </source>
</reference>